<organism evidence="2">
    <name type="scientific">Mustela putorius furo</name>
    <name type="common">European domestic ferret</name>
    <name type="synonym">Mustela furo</name>
    <dbReference type="NCBI Taxonomy" id="9669"/>
    <lineage>
        <taxon>Eukaryota</taxon>
        <taxon>Metazoa</taxon>
        <taxon>Chordata</taxon>
        <taxon>Craniata</taxon>
        <taxon>Vertebrata</taxon>
        <taxon>Euteleostomi</taxon>
        <taxon>Mammalia</taxon>
        <taxon>Eutheria</taxon>
        <taxon>Laurasiatheria</taxon>
        <taxon>Carnivora</taxon>
        <taxon>Caniformia</taxon>
        <taxon>Musteloidea</taxon>
        <taxon>Mustelidae</taxon>
        <taxon>Mustelinae</taxon>
        <taxon>Mustela</taxon>
    </lineage>
</organism>
<protein>
    <submittedName>
        <fullName evidence="2">Vesicle-associated membrane protein 1</fullName>
    </submittedName>
</protein>
<name>G9KX37_MUSPF</name>
<keyword evidence="1" id="KW-0472">Membrane</keyword>
<feature type="non-terminal residue" evidence="2">
    <location>
        <position position="95"/>
    </location>
</feature>
<accession>G9KX37</accession>
<feature type="non-terminal residue" evidence="2">
    <location>
        <position position="1"/>
    </location>
</feature>
<sequence length="95" mass="10381">PCSPLPSKLTSLSLCLLSQRTSPSTFLHPVLASPSPIPPFLLPFLLLSFALCPSTLELLLVAQSRSNSLKSHSWHLPTLFLCALKFPQSQKELEA</sequence>
<keyword evidence="1" id="KW-0812">Transmembrane</keyword>
<dbReference type="AlphaFoldDB" id="G9KX37"/>
<proteinExistence type="evidence at transcript level"/>
<dbReference type="EMBL" id="JP020868">
    <property type="protein sequence ID" value="AES09466.1"/>
    <property type="molecule type" value="mRNA"/>
</dbReference>
<evidence type="ECO:0000256" key="1">
    <source>
        <dbReference type="SAM" id="Phobius"/>
    </source>
</evidence>
<reference evidence="2" key="1">
    <citation type="journal article" date="2013" name="J. Virol.">
        <title>Sequencing, annotation, and characterization of the influenza ferret infectome.</title>
        <authorList>
            <person name="Leon A.J."/>
            <person name="Banner D."/>
            <person name="Xu L."/>
            <person name="Ran L."/>
            <person name="Peng Z."/>
            <person name="Yi K."/>
            <person name="Chen C."/>
            <person name="Xu F."/>
            <person name="Huang J."/>
            <person name="Zhao Z."/>
            <person name="Lin Z."/>
            <person name="Huang S.H."/>
            <person name="Fang Y."/>
            <person name="Kelvin A.A."/>
            <person name="Ross T.M."/>
            <person name="Farooqui A."/>
            <person name="Kelvin D.J."/>
        </authorList>
    </citation>
    <scope>NUCLEOTIDE SEQUENCE</scope>
    <source>
        <tissue evidence="2">Lungs</tissue>
    </source>
</reference>
<feature type="transmembrane region" description="Helical" evidence="1">
    <location>
        <begin position="40"/>
        <end position="62"/>
    </location>
</feature>
<keyword evidence="1" id="KW-1133">Transmembrane helix</keyword>
<evidence type="ECO:0000313" key="2">
    <source>
        <dbReference type="EMBL" id="AES09466.1"/>
    </source>
</evidence>